<dbReference type="Pfam" id="PF11737">
    <property type="entry name" value="DUF3300"/>
    <property type="match status" value="1"/>
</dbReference>
<dbReference type="AlphaFoldDB" id="A0A8J6NDK0"/>
<gene>
    <name evidence="2" type="ORF">H8E41_03270</name>
</gene>
<feature type="compositionally biased region" description="Basic and acidic residues" evidence="1">
    <location>
        <begin position="451"/>
        <end position="469"/>
    </location>
</feature>
<feature type="region of interest" description="Disordered" evidence="1">
    <location>
        <begin position="290"/>
        <end position="469"/>
    </location>
</feature>
<feature type="compositionally biased region" description="Low complexity" evidence="1">
    <location>
        <begin position="438"/>
        <end position="447"/>
    </location>
</feature>
<sequence length="469" mass="55014">MKAVTIFHLALGLFVLPFFVAILSLAPPQVHAQDSDVEFSDNYSREELAQMLAPIALYPDALLSQILMAATYPIEVIEADRWVRRNPQLKDEALDAALLDKDWEPSIKAICYFPSILALMSERVSETTSLGNAFLAQEAEVMGMVQELRAEAYAQGNLASTSKQKVIVERETIIIEPADPRVIYVPYYDPFSIYGSWWYPAYRPYYWGPPGVSVGIGISYWPGFYFGFSFGTWSYFDWHNQYIYIDVHKRPRYVRHDRWRAYPGRWDHAPIHRRGVAFRDKYTARKYGQYPHRSREFRSDTRGFPERRDRDNDRVRRLDDRTRNAPDRRGDDSARLDRERSDREKQMRKQADRDKKERQRVERENKERAKGERGRQEQERVERDQQMRERLDQEKRVREPVDGGKTVQKDRTQSRESVFNRVDSGGKEYQSSERGRASRQGRAAAPRGRGGHSDDDDRGGRNDWGRSRR</sequence>
<feature type="compositionally biased region" description="Basic and acidic residues" evidence="1">
    <location>
        <begin position="424"/>
        <end position="436"/>
    </location>
</feature>
<evidence type="ECO:0000313" key="2">
    <source>
        <dbReference type="EMBL" id="MBC8316899.1"/>
    </source>
</evidence>
<proteinExistence type="predicted"/>
<accession>A0A8J6NDK0</accession>
<evidence type="ECO:0000256" key="1">
    <source>
        <dbReference type="SAM" id="MobiDB-lite"/>
    </source>
</evidence>
<protein>
    <submittedName>
        <fullName evidence="2">DUF3300 domain-containing protein</fullName>
    </submittedName>
</protein>
<evidence type="ECO:0000313" key="3">
    <source>
        <dbReference type="Proteomes" id="UP000614424"/>
    </source>
</evidence>
<name>A0A8J6NDK0_9BACT</name>
<dbReference type="PANTHER" id="PTHR40269">
    <property type="entry name" value="OUTER MEMBRANE PROTEIN-RELATED"/>
    <property type="match status" value="1"/>
</dbReference>
<feature type="compositionally biased region" description="Basic and acidic residues" evidence="1">
    <location>
        <begin position="293"/>
        <end position="414"/>
    </location>
</feature>
<reference evidence="2 3" key="1">
    <citation type="submission" date="2020-08" db="EMBL/GenBank/DDBJ databases">
        <title>Bridging the membrane lipid divide: bacteria of the FCB group superphylum have the potential to synthesize archaeal ether lipids.</title>
        <authorList>
            <person name="Villanueva L."/>
            <person name="Von Meijenfeldt F.A.B."/>
            <person name="Westbye A.B."/>
            <person name="Yadav S."/>
            <person name="Hopmans E.C."/>
            <person name="Dutilh B.E."/>
            <person name="Sinninghe Damste J.S."/>
        </authorList>
    </citation>
    <scope>NUCLEOTIDE SEQUENCE [LARGE SCALE GENOMIC DNA]</scope>
    <source>
        <strain evidence="2">NIOZ-UU47</strain>
    </source>
</reference>
<organism evidence="2 3">
    <name type="scientific">Candidatus Desulfobia pelagia</name>
    <dbReference type="NCBI Taxonomy" id="2841692"/>
    <lineage>
        <taxon>Bacteria</taxon>
        <taxon>Pseudomonadati</taxon>
        <taxon>Thermodesulfobacteriota</taxon>
        <taxon>Desulfobulbia</taxon>
        <taxon>Desulfobulbales</taxon>
        <taxon>Desulfobulbaceae</taxon>
        <taxon>Candidatus Desulfobia</taxon>
    </lineage>
</organism>
<dbReference type="EMBL" id="JACNJZ010000060">
    <property type="protein sequence ID" value="MBC8316899.1"/>
    <property type="molecule type" value="Genomic_DNA"/>
</dbReference>
<comment type="caution">
    <text evidence="2">The sequence shown here is derived from an EMBL/GenBank/DDBJ whole genome shotgun (WGS) entry which is preliminary data.</text>
</comment>
<dbReference type="InterPro" id="IPR021728">
    <property type="entry name" value="DUF3300"/>
</dbReference>
<dbReference type="Proteomes" id="UP000614424">
    <property type="component" value="Unassembled WGS sequence"/>
</dbReference>
<dbReference type="PANTHER" id="PTHR40269:SF1">
    <property type="entry name" value="OUTER MEMBRANE PROTEIN"/>
    <property type="match status" value="1"/>
</dbReference>